<accession>A0ABQ6A865</accession>
<dbReference type="Proteomes" id="UP001156641">
    <property type="component" value="Unassembled WGS sequence"/>
</dbReference>
<gene>
    <name evidence="2" type="ORF">GCM10010909_27620</name>
</gene>
<dbReference type="EMBL" id="BSOS01000077">
    <property type="protein sequence ID" value="GLR68081.1"/>
    <property type="molecule type" value="Genomic_DNA"/>
</dbReference>
<proteinExistence type="predicted"/>
<reference evidence="3" key="1">
    <citation type="journal article" date="2019" name="Int. J. Syst. Evol. Microbiol.">
        <title>The Global Catalogue of Microorganisms (GCM) 10K type strain sequencing project: providing services to taxonomists for standard genome sequencing and annotation.</title>
        <authorList>
            <consortium name="The Broad Institute Genomics Platform"/>
            <consortium name="The Broad Institute Genome Sequencing Center for Infectious Disease"/>
            <person name="Wu L."/>
            <person name="Ma J."/>
        </authorList>
    </citation>
    <scope>NUCLEOTIDE SEQUENCE [LARGE SCALE GENOMIC DNA]</scope>
    <source>
        <strain evidence="3">NBRC 112502</strain>
    </source>
</reference>
<comment type="caution">
    <text evidence="2">The sequence shown here is derived from an EMBL/GenBank/DDBJ whole genome shotgun (WGS) entry which is preliminary data.</text>
</comment>
<evidence type="ECO:0000313" key="2">
    <source>
        <dbReference type="EMBL" id="GLR68081.1"/>
    </source>
</evidence>
<feature type="region of interest" description="Disordered" evidence="1">
    <location>
        <begin position="41"/>
        <end position="61"/>
    </location>
</feature>
<evidence type="ECO:0000256" key="1">
    <source>
        <dbReference type="SAM" id="MobiDB-lite"/>
    </source>
</evidence>
<evidence type="ECO:0000313" key="3">
    <source>
        <dbReference type="Proteomes" id="UP001156641"/>
    </source>
</evidence>
<keyword evidence="3" id="KW-1185">Reference proteome</keyword>
<protein>
    <submittedName>
        <fullName evidence="2">Uncharacterized protein</fullName>
    </submittedName>
</protein>
<organism evidence="2 3">
    <name type="scientific">Acidocella aquatica</name>
    <dbReference type="NCBI Taxonomy" id="1922313"/>
    <lineage>
        <taxon>Bacteria</taxon>
        <taxon>Pseudomonadati</taxon>
        <taxon>Pseudomonadota</taxon>
        <taxon>Alphaproteobacteria</taxon>
        <taxon>Acetobacterales</taxon>
        <taxon>Acidocellaceae</taxon>
        <taxon>Acidocella</taxon>
    </lineage>
</organism>
<name>A0ABQ6A865_9PROT</name>
<sequence length="61" mass="6761">MKQSAGSLSDQIEPVGAVIAKDEFQDGALAELTPYQMAGLIDPRTTSRRPCWNSRRTDHED</sequence>